<dbReference type="EMBL" id="HBUE01266412">
    <property type="protein sequence ID" value="CAG6561544.1"/>
    <property type="molecule type" value="Transcribed_RNA"/>
</dbReference>
<sequence>MTSSWTRKPVVRSSCRAAPSCCPRRRPLPSPTRSSMPSPPGTAVWVASAAWMGPAVASSWAEVVEEAPTVPKVSSKSSCFWCRPRAFCSSSRTASSSWPPTRCWRRSCCRTKPR</sequence>
<organism evidence="2">
    <name type="scientific">Culex pipiens</name>
    <name type="common">House mosquito</name>
    <dbReference type="NCBI Taxonomy" id="7175"/>
    <lineage>
        <taxon>Eukaryota</taxon>
        <taxon>Metazoa</taxon>
        <taxon>Ecdysozoa</taxon>
        <taxon>Arthropoda</taxon>
        <taxon>Hexapoda</taxon>
        <taxon>Insecta</taxon>
        <taxon>Pterygota</taxon>
        <taxon>Neoptera</taxon>
        <taxon>Endopterygota</taxon>
        <taxon>Diptera</taxon>
        <taxon>Nematocera</taxon>
        <taxon>Culicoidea</taxon>
        <taxon>Culicidae</taxon>
        <taxon>Culicinae</taxon>
        <taxon>Culicini</taxon>
        <taxon>Culex</taxon>
        <taxon>Culex</taxon>
    </lineage>
</organism>
<dbReference type="EMBL" id="HBUE01161221">
    <property type="protein sequence ID" value="CAG6510140.1"/>
    <property type="molecule type" value="Transcribed_RNA"/>
</dbReference>
<evidence type="ECO:0000256" key="1">
    <source>
        <dbReference type="SAM" id="MobiDB-lite"/>
    </source>
</evidence>
<proteinExistence type="predicted"/>
<protein>
    <submittedName>
        <fullName evidence="2">(northern house mosquito) hypothetical protein</fullName>
    </submittedName>
</protein>
<dbReference type="AlphaFoldDB" id="A0A8D8IXT7"/>
<accession>A0A8D8IXT7</accession>
<name>A0A8D8IXT7_CULPI</name>
<reference evidence="2" key="1">
    <citation type="submission" date="2021-05" db="EMBL/GenBank/DDBJ databases">
        <authorList>
            <person name="Alioto T."/>
            <person name="Alioto T."/>
            <person name="Gomez Garrido J."/>
        </authorList>
    </citation>
    <scope>NUCLEOTIDE SEQUENCE</scope>
</reference>
<feature type="region of interest" description="Disordered" evidence="1">
    <location>
        <begin position="17"/>
        <end position="39"/>
    </location>
</feature>
<evidence type="ECO:0000313" key="2">
    <source>
        <dbReference type="EMBL" id="CAG6561544.1"/>
    </source>
</evidence>